<dbReference type="EMBL" id="CAJPWZ010001673">
    <property type="protein sequence ID" value="CAG2220861.1"/>
    <property type="molecule type" value="Genomic_DNA"/>
</dbReference>
<evidence type="ECO:0000313" key="3">
    <source>
        <dbReference type="Proteomes" id="UP000683360"/>
    </source>
</evidence>
<comment type="caution">
    <text evidence="2">The sequence shown here is derived from an EMBL/GenBank/DDBJ whole genome shotgun (WGS) entry which is preliminary data.</text>
</comment>
<sequence length="482" mass="56233">MALSTLNRRHFYQITSLIIDNGADALRSLLENFILRRYRQTFKDFVSQKQHEIYHYYCSYKCCQCSIQSRYMQKVICVWQMETLFDLSSLKLCCHKTSSKETFCCSQVKQTLNLKDIDITLLRFFLVTFFEDEFWRIWFSLGNTLETVLNTNKHSLYHLCDHNRCCICISDPSYKLTDALVTDKLSKSTWKQIFKTRKSPCSLHNQYDPTYPCCVSATIGLQYTELDSKTRMIILTNYDPLMKHLNVLMKSRNDAFAHSNKAELSQTDFDLLWNETELSIIELSKISGTDKKQRRDILQLKSRTFEDSTFSQLQHRILQEIKKMKSTNDEINKKLKVIDSSTAGSGKSKMALTIASILQDEGYTIMKLEPSLVRDIKTLSLSRQKQLIILEDLFGKSDVRYDEDMHGTLLDVLQPHASNDTSKYIITIRSDRRDIIENFIGDIPCCQSANVLILAETLQVKEKLCQNNRQHRFLHSFQQQHP</sequence>
<keyword evidence="3" id="KW-1185">Reference proteome</keyword>
<organism evidence="2 3">
    <name type="scientific">Mytilus edulis</name>
    <name type="common">Blue mussel</name>
    <dbReference type="NCBI Taxonomy" id="6550"/>
    <lineage>
        <taxon>Eukaryota</taxon>
        <taxon>Metazoa</taxon>
        <taxon>Spiralia</taxon>
        <taxon>Lophotrochozoa</taxon>
        <taxon>Mollusca</taxon>
        <taxon>Bivalvia</taxon>
        <taxon>Autobranchia</taxon>
        <taxon>Pteriomorphia</taxon>
        <taxon>Mytilida</taxon>
        <taxon>Mytiloidea</taxon>
        <taxon>Mytilidae</taxon>
        <taxon>Mytilinae</taxon>
        <taxon>Mytilus</taxon>
    </lineage>
</organism>
<evidence type="ECO:0000259" key="1">
    <source>
        <dbReference type="Pfam" id="PF20720"/>
    </source>
</evidence>
<name>A0A8S3SJD7_MYTED</name>
<dbReference type="OrthoDB" id="6205960at2759"/>
<feature type="domain" description="Novel STAND NTPase 3" evidence="1">
    <location>
        <begin position="322"/>
        <end position="430"/>
    </location>
</feature>
<dbReference type="Pfam" id="PF20720">
    <property type="entry name" value="nSTAND3"/>
    <property type="match status" value="1"/>
</dbReference>
<accession>A0A8S3SJD7</accession>
<dbReference type="InterPro" id="IPR049050">
    <property type="entry name" value="nSTAND3"/>
</dbReference>
<reference evidence="2" key="1">
    <citation type="submission" date="2021-03" db="EMBL/GenBank/DDBJ databases">
        <authorList>
            <person name="Bekaert M."/>
        </authorList>
    </citation>
    <scope>NUCLEOTIDE SEQUENCE</scope>
</reference>
<dbReference type="AlphaFoldDB" id="A0A8S3SJD7"/>
<protein>
    <recommendedName>
        <fullName evidence="1">Novel STAND NTPase 3 domain-containing protein</fullName>
    </recommendedName>
</protein>
<dbReference type="Proteomes" id="UP000683360">
    <property type="component" value="Unassembled WGS sequence"/>
</dbReference>
<proteinExistence type="predicted"/>
<evidence type="ECO:0000313" key="2">
    <source>
        <dbReference type="EMBL" id="CAG2220861.1"/>
    </source>
</evidence>
<gene>
    <name evidence="2" type="ORF">MEDL_34280</name>
</gene>